<keyword evidence="3" id="KW-0238">DNA-binding</keyword>
<comment type="similarity">
    <text evidence="1">Belongs to the LysR transcriptional regulatory family.</text>
</comment>
<dbReference type="InterPro" id="IPR036388">
    <property type="entry name" value="WH-like_DNA-bd_sf"/>
</dbReference>
<name>A0ABT0UA36_9BACT</name>
<dbReference type="PROSITE" id="PS50931">
    <property type="entry name" value="HTH_LYSR"/>
    <property type="match status" value="1"/>
</dbReference>
<sequence length="294" mass="33705">MDMDQLAYFQCVSETRNFTHAAERLCLSQSALSRAIQRLEDEIGQPLFERKPRSVELTDAGLIFQSRAEQILLIVEDMKAEICDDGQTGRIRIGAIPTVAPYFLPDLLRQFADQFPHATQVVQEDTTDNLVRRCKQGELDVAIVALPIPARYVEIDSLFEEELYLVMPPDHPLTQKKQIRLSDIQHEPFVLLNEAHCLSDNIVSFCRQRSVHPLAVERANQLAMVQELVALSHGISLIPEMAKKIDNTKRRVYRSLSGVKPKRTIAAIWNPYRFQSQLLIRFRETLHDFVQELS</sequence>
<dbReference type="Pfam" id="PF00126">
    <property type="entry name" value="HTH_1"/>
    <property type="match status" value="1"/>
</dbReference>
<evidence type="ECO:0000256" key="2">
    <source>
        <dbReference type="ARBA" id="ARBA00023015"/>
    </source>
</evidence>
<dbReference type="PANTHER" id="PTHR30346">
    <property type="entry name" value="TRANSCRIPTIONAL DUAL REGULATOR HCAR-RELATED"/>
    <property type="match status" value="1"/>
</dbReference>
<dbReference type="Proteomes" id="UP001202961">
    <property type="component" value="Unassembled WGS sequence"/>
</dbReference>
<reference evidence="6 7" key="1">
    <citation type="journal article" date="2022" name="Syst. Appl. Microbiol.">
        <title>Rhodopirellula aestuarii sp. nov., a novel member of the genus Rhodopirellula isolated from brackish sediments collected in the Tagus River estuary, Portugal.</title>
        <authorList>
            <person name="Vitorino I.R."/>
            <person name="Klimek D."/>
            <person name="Calusinska M."/>
            <person name="Lobo-da-Cunha A."/>
            <person name="Vasconcelos V."/>
            <person name="Lage O.M."/>
        </authorList>
    </citation>
    <scope>NUCLEOTIDE SEQUENCE [LARGE SCALE GENOMIC DNA]</scope>
    <source>
        <strain evidence="6 7">ICT_H3.1</strain>
    </source>
</reference>
<dbReference type="CDD" id="cd08411">
    <property type="entry name" value="PBP2_OxyR"/>
    <property type="match status" value="1"/>
</dbReference>
<evidence type="ECO:0000256" key="3">
    <source>
        <dbReference type="ARBA" id="ARBA00023125"/>
    </source>
</evidence>
<evidence type="ECO:0000256" key="1">
    <source>
        <dbReference type="ARBA" id="ARBA00009437"/>
    </source>
</evidence>
<dbReference type="RefSeq" id="WP_250931628.1">
    <property type="nucleotide sequence ID" value="NZ_JAMQBK010000065.1"/>
</dbReference>
<evidence type="ECO:0000313" key="7">
    <source>
        <dbReference type="Proteomes" id="UP001202961"/>
    </source>
</evidence>
<dbReference type="SUPFAM" id="SSF53850">
    <property type="entry name" value="Periplasmic binding protein-like II"/>
    <property type="match status" value="1"/>
</dbReference>
<comment type="caution">
    <text evidence="6">The sequence shown here is derived from an EMBL/GenBank/DDBJ whole genome shotgun (WGS) entry which is preliminary data.</text>
</comment>
<proteinExistence type="inferred from homology"/>
<dbReference type="SUPFAM" id="SSF46785">
    <property type="entry name" value="Winged helix' DNA-binding domain"/>
    <property type="match status" value="1"/>
</dbReference>
<evidence type="ECO:0000313" key="6">
    <source>
        <dbReference type="EMBL" id="MCM2373758.1"/>
    </source>
</evidence>
<accession>A0ABT0UA36</accession>
<dbReference type="Pfam" id="PF03466">
    <property type="entry name" value="LysR_substrate"/>
    <property type="match status" value="1"/>
</dbReference>
<dbReference type="EMBL" id="JAMQBK010000065">
    <property type="protein sequence ID" value="MCM2373758.1"/>
    <property type="molecule type" value="Genomic_DNA"/>
</dbReference>
<dbReference type="PANTHER" id="PTHR30346:SF0">
    <property type="entry name" value="HCA OPERON TRANSCRIPTIONAL ACTIVATOR HCAR"/>
    <property type="match status" value="1"/>
</dbReference>
<dbReference type="InterPro" id="IPR000847">
    <property type="entry name" value="LysR_HTH_N"/>
</dbReference>
<dbReference type="InterPro" id="IPR005119">
    <property type="entry name" value="LysR_subst-bd"/>
</dbReference>
<dbReference type="PRINTS" id="PR00039">
    <property type="entry name" value="HTHLYSR"/>
</dbReference>
<evidence type="ECO:0000256" key="4">
    <source>
        <dbReference type="ARBA" id="ARBA00023163"/>
    </source>
</evidence>
<organism evidence="6 7">
    <name type="scientific">Aporhodopirellula aestuarii</name>
    <dbReference type="NCBI Taxonomy" id="2950107"/>
    <lineage>
        <taxon>Bacteria</taxon>
        <taxon>Pseudomonadati</taxon>
        <taxon>Planctomycetota</taxon>
        <taxon>Planctomycetia</taxon>
        <taxon>Pirellulales</taxon>
        <taxon>Pirellulaceae</taxon>
        <taxon>Aporhodopirellula</taxon>
    </lineage>
</organism>
<keyword evidence="2" id="KW-0805">Transcription regulation</keyword>
<keyword evidence="4" id="KW-0804">Transcription</keyword>
<evidence type="ECO:0000259" key="5">
    <source>
        <dbReference type="PROSITE" id="PS50931"/>
    </source>
</evidence>
<dbReference type="Gene3D" id="3.40.190.10">
    <property type="entry name" value="Periplasmic binding protein-like II"/>
    <property type="match status" value="2"/>
</dbReference>
<dbReference type="Gene3D" id="1.10.10.10">
    <property type="entry name" value="Winged helix-like DNA-binding domain superfamily/Winged helix DNA-binding domain"/>
    <property type="match status" value="1"/>
</dbReference>
<dbReference type="InterPro" id="IPR036390">
    <property type="entry name" value="WH_DNA-bd_sf"/>
</dbReference>
<protein>
    <submittedName>
        <fullName evidence="6">LysR family transcriptional regulator</fullName>
    </submittedName>
</protein>
<keyword evidence="7" id="KW-1185">Reference proteome</keyword>
<feature type="domain" description="HTH lysR-type" evidence="5">
    <location>
        <begin position="1"/>
        <end position="58"/>
    </location>
</feature>
<gene>
    <name evidence="6" type="ORF">NB063_24345</name>
</gene>